<dbReference type="InterPro" id="IPR058922">
    <property type="entry name" value="WHD_DRP"/>
</dbReference>
<dbReference type="EMBL" id="CM017648">
    <property type="protein sequence ID" value="TYJ00904.1"/>
    <property type="molecule type" value="Genomic_DNA"/>
</dbReference>
<dbReference type="InterPro" id="IPR041118">
    <property type="entry name" value="Rx_N"/>
</dbReference>
<dbReference type="Gene3D" id="1.20.5.4130">
    <property type="match status" value="1"/>
</dbReference>
<evidence type="ECO:0000256" key="2">
    <source>
        <dbReference type="ARBA" id="ARBA00022741"/>
    </source>
</evidence>
<dbReference type="PANTHER" id="PTHR36766">
    <property type="entry name" value="PLANT BROAD-SPECTRUM MILDEW RESISTANCE PROTEIN RPW8"/>
    <property type="match status" value="1"/>
</dbReference>
<dbReference type="PANTHER" id="PTHR36766:SF67">
    <property type="entry name" value="DISEASE RESISTANCE PROTEIN RGA3"/>
    <property type="match status" value="1"/>
</dbReference>
<keyword evidence="9" id="KW-1185">Reference proteome</keyword>
<dbReference type="GO" id="GO:0043531">
    <property type="term" value="F:ADP binding"/>
    <property type="evidence" value="ECO:0007669"/>
    <property type="project" value="InterPro"/>
</dbReference>
<keyword evidence="3" id="KW-0611">Plant defense</keyword>
<dbReference type="EMBL" id="CM017648">
    <property type="protein sequence ID" value="TYJ00903.1"/>
    <property type="molecule type" value="Genomic_DNA"/>
</dbReference>
<dbReference type="Gene3D" id="3.80.10.10">
    <property type="entry name" value="Ribonuclease Inhibitor"/>
    <property type="match status" value="1"/>
</dbReference>
<evidence type="ECO:0000259" key="5">
    <source>
        <dbReference type="Pfam" id="PF18052"/>
    </source>
</evidence>
<dbReference type="Gene3D" id="3.40.50.300">
    <property type="entry name" value="P-loop containing nucleotide triphosphate hydrolases"/>
    <property type="match status" value="1"/>
</dbReference>
<dbReference type="SUPFAM" id="SSF52540">
    <property type="entry name" value="P-loop containing nucleoside triphosphate hydrolases"/>
    <property type="match status" value="1"/>
</dbReference>
<dbReference type="Pfam" id="PF23559">
    <property type="entry name" value="WHD_DRP"/>
    <property type="match status" value="1"/>
</dbReference>
<dbReference type="SUPFAM" id="SSF52058">
    <property type="entry name" value="L domain-like"/>
    <property type="match status" value="1"/>
</dbReference>
<dbReference type="Proteomes" id="UP000323597">
    <property type="component" value="Chromosome A13"/>
</dbReference>
<keyword evidence="2" id="KW-0547">Nucleotide-binding</keyword>
<evidence type="ECO:0000313" key="9">
    <source>
        <dbReference type="Proteomes" id="UP000323597"/>
    </source>
</evidence>
<name>A0A5D2WGW1_GOSMU</name>
<dbReference type="GO" id="GO:0051707">
    <property type="term" value="P:response to other organism"/>
    <property type="evidence" value="ECO:0007669"/>
    <property type="project" value="UniProtKB-ARBA"/>
</dbReference>
<evidence type="ECO:0000259" key="6">
    <source>
        <dbReference type="Pfam" id="PF23559"/>
    </source>
</evidence>
<dbReference type="Pfam" id="PF23598">
    <property type="entry name" value="LRR_14"/>
    <property type="match status" value="1"/>
</dbReference>
<dbReference type="InterPro" id="IPR032675">
    <property type="entry name" value="LRR_dom_sf"/>
</dbReference>
<feature type="domain" description="Disease resistance R13L4/SHOC-2-like LRR" evidence="7">
    <location>
        <begin position="317"/>
        <end position="447"/>
    </location>
</feature>
<protein>
    <recommendedName>
        <fullName evidence="10">NB-ARC domain-containing protein</fullName>
    </recommendedName>
</protein>
<gene>
    <name evidence="8" type="ORF">E1A91_A13G117000v1</name>
</gene>
<feature type="domain" description="Disease resistance N-terminal" evidence="5">
    <location>
        <begin position="1"/>
        <end position="44"/>
    </location>
</feature>
<evidence type="ECO:0000259" key="7">
    <source>
        <dbReference type="Pfam" id="PF23598"/>
    </source>
</evidence>
<reference evidence="8 9" key="1">
    <citation type="submission" date="2019-07" db="EMBL/GenBank/DDBJ databases">
        <title>WGS assembly of Gossypium mustelinum.</title>
        <authorList>
            <person name="Chen Z.J."/>
            <person name="Sreedasyam A."/>
            <person name="Ando A."/>
            <person name="Song Q."/>
            <person name="De L."/>
            <person name="Hulse-Kemp A."/>
            <person name="Ding M."/>
            <person name="Ye W."/>
            <person name="Kirkbride R."/>
            <person name="Jenkins J."/>
            <person name="Plott C."/>
            <person name="Lovell J."/>
            <person name="Lin Y.-M."/>
            <person name="Vaughn R."/>
            <person name="Liu B."/>
            <person name="Li W."/>
            <person name="Simpson S."/>
            <person name="Scheffler B."/>
            <person name="Saski C."/>
            <person name="Grover C."/>
            <person name="Hu G."/>
            <person name="Conover J."/>
            <person name="Carlson J."/>
            <person name="Shu S."/>
            <person name="Boston L."/>
            <person name="Williams M."/>
            <person name="Peterson D."/>
            <person name="Mcgee K."/>
            <person name="Jones D."/>
            <person name="Wendel J."/>
            <person name="Stelly D."/>
            <person name="Grimwood J."/>
            <person name="Schmutz J."/>
        </authorList>
    </citation>
    <scope>NUCLEOTIDE SEQUENCE [LARGE SCALE GENOMIC DNA]</scope>
    <source>
        <strain evidence="8">1408120.09</strain>
    </source>
</reference>
<dbReference type="InterPro" id="IPR027417">
    <property type="entry name" value="P-loop_NTPase"/>
</dbReference>
<evidence type="ECO:0000256" key="1">
    <source>
        <dbReference type="ARBA" id="ARBA00022737"/>
    </source>
</evidence>
<dbReference type="GO" id="GO:0005524">
    <property type="term" value="F:ATP binding"/>
    <property type="evidence" value="ECO:0007669"/>
    <property type="project" value="UniProtKB-KW"/>
</dbReference>
<dbReference type="GO" id="GO:0006952">
    <property type="term" value="P:defense response"/>
    <property type="evidence" value="ECO:0007669"/>
    <property type="project" value="UniProtKB-KW"/>
</dbReference>
<accession>A0A5D2WGW1</accession>
<evidence type="ECO:0000256" key="4">
    <source>
        <dbReference type="ARBA" id="ARBA00022840"/>
    </source>
</evidence>
<evidence type="ECO:0000256" key="3">
    <source>
        <dbReference type="ARBA" id="ARBA00022821"/>
    </source>
</evidence>
<dbReference type="EMBL" id="CM017648">
    <property type="protein sequence ID" value="TYJ00902.1"/>
    <property type="molecule type" value="Genomic_DNA"/>
</dbReference>
<dbReference type="AlphaFoldDB" id="A0A5D2WGW1"/>
<organism evidence="8 9">
    <name type="scientific">Gossypium mustelinum</name>
    <name type="common">Cotton</name>
    <name type="synonym">Gossypium caicoense</name>
    <dbReference type="NCBI Taxonomy" id="34275"/>
    <lineage>
        <taxon>Eukaryota</taxon>
        <taxon>Viridiplantae</taxon>
        <taxon>Streptophyta</taxon>
        <taxon>Embryophyta</taxon>
        <taxon>Tracheophyta</taxon>
        <taxon>Spermatophyta</taxon>
        <taxon>Magnoliopsida</taxon>
        <taxon>eudicotyledons</taxon>
        <taxon>Gunneridae</taxon>
        <taxon>Pentapetalae</taxon>
        <taxon>rosids</taxon>
        <taxon>malvids</taxon>
        <taxon>Malvales</taxon>
        <taxon>Malvaceae</taxon>
        <taxon>Malvoideae</taxon>
        <taxon>Gossypium</taxon>
    </lineage>
</organism>
<proteinExistence type="predicted"/>
<keyword evidence="4" id="KW-0067">ATP-binding</keyword>
<keyword evidence="1" id="KW-0677">Repeat</keyword>
<dbReference type="Pfam" id="PF18052">
    <property type="entry name" value="Rx_N"/>
    <property type="match status" value="1"/>
</dbReference>
<dbReference type="InterPro" id="IPR055414">
    <property type="entry name" value="LRR_R13L4/SHOC2-like"/>
</dbReference>
<evidence type="ECO:0000313" key="8">
    <source>
        <dbReference type="EMBL" id="TYJ00903.1"/>
    </source>
</evidence>
<evidence type="ECO:0008006" key="10">
    <source>
        <dbReference type="Google" id="ProtNLM"/>
    </source>
</evidence>
<dbReference type="PRINTS" id="PR00364">
    <property type="entry name" value="DISEASERSIST"/>
</dbReference>
<feature type="domain" description="Disease resistance protein winged helix" evidence="6">
    <location>
        <begin position="206"/>
        <end position="252"/>
    </location>
</feature>
<sequence length="478" mass="55308">MSSIKAVLLDAERQQHQNKKLRLCMWKLRDIFYDAEDVDDFNFKVRFLASCSLPLFFSFKMGHKIKSINQRLNELATVNNFNLGLGTDNRYVFHRETHSCVNYSDFIGRDVDKENIIDLLMKPSEDPNIPVIPIVGIGGLGKTTLTQLIWICVSDEFDLSRLLKLIIHSINKGQKCDNLTVEALQICLRSLLNDKKFLLVLDDETHPKQKQDWEDVGDQYLNELISRCLTQMNQDYGDVFTFKMHDLIHDLALEVSQKECKIVNCQTKTIDENVRHLSFCDDKQINVAQVFTKLKNVRTVMVQEVSKESKAIHESLVSLCVSNFKYIRALCLQDSPLATLPNSIGALKHLRELDLTNCCNIKKLPSSFYKLRRLQSLRMRGAPLMQLPVSMESLIELRYLEITIKDKKLKGSRLRNWTSLQCLVLVDCDNLECLSKKMKCLTGLSHLILYGCTELSNRYYINGRLDWQEWLKNDCLRD</sequence>